<evidence type="ECO:0000256" key="3">
    <source>
        <dbReference type="ARBA" id="ARBA00005755"/>
    </source>
</evidence>
<dbReference type="GO" id="GO:0006260">
    <property type="term" value="P:DNA replication"/>
    <property type="evidence" value="ECO:0007669"/>
    <property type="project" value="UniProtKB-KW"/>
</dbReference>
<dbReference type="FunFam" id="1.10.287.690:FF:000002">
    <property type="entry name" value="DNA polymerase zeta"/>
    <property type="match status" value="1"/>
</dbReference>
<evidence type="ECO:0000256" key="17">
    <source>
        <dbReference type="ARBA" id="ARBA00023242"/>
    </source>
</evidence>
<dbReference type="EC" id="2.7.7.7" evidence="20"/>
<dbReference type="GO" id="GO:0000166">
    <property type="term" value="F:nucleotide binding"/>
    <property type="evidence" value="ECO:0007669"/>
    <property type="project" value="InterPro"/>
</dbReference>
<dbReference type="Pfam" id="PF03104">
    <property type="entry name" value="DNA_pol_B_exo1"/>
    <property type="match status" value="1"/>
</dbReference>
<dbReference type="InterPro" id="IPR043502">
    <property type="entry name" value="DNA/RNA_pol_sf"/>
</dbReference>
<dbReference type="InterPro" id="IPR023211">
    <property type="entry name" value="DNA_pol_palm_dom_sf"/>
</dbReference>
<evidence type="ECO:0000256" key="6">
    <source>
        <dbReference type="ARBA" id="ARBA00022695"/>
    </source>
</evidence>
<dbReference type="PANTHER" id="PTHR45812">
    <property type="entry name" value="DNA POLYMERASE ZETA CATALYTIC SUBUNIT"/>
    <property type="match status" value="1"/>
</dbReference>
<dbReference type="FunFam" id="1.10.132.60:FF:000007">
    <property type="entry name" value="DNA polymerase"/>
    <property type="match status" value="1"/>
</dbReference>
<reference evidence="26 27" key="1">
    <citation type="submission" date="2018-06" db="EMBL/GenBank/DDBJ databases">
        <title>Whole genome sequencing of Candida tropicalis (genome annotated by CSBL at Korea University).</title>
        <authorList>
            <person name="Ahn J."/>
        </authorList>
    </citation>
    <scope>NUCLEOTIDE SEQUENCE [LARGE SCALE GENOMIC DNA]</scope>
    <source>
        <strain evidence="26 27">ATCC 20962</strain>
    </source>
</reference>
<dbReference type="SUPFAM" id="SSF53098">
    <property type="entry name" value="Ribonuclease H-like"/>
    <property type="match status" value="1"/>
</dbReference>
<evidence type="ECO:0000256" key="18">
    <source>
        <dbReference type="ARBA" id="ARBA00049244"/>
    </source>
</evidence>
<dbReference type="PROSITE" id="PS00116">
    <property type="entry name" value="DNA_POLYMERASE_B"/>
    <property type="match status" value="1"/>
</dbReference>
<feature type="domain" description="DNA polymerase delta/zeta catalytic subunit N-terminal" evidence="25">
    <location>
        <begin position="103"/>
        <end position="206"/>
    </location>
</feature>
<dbReference type="InterPro" id="IPR017964">
    <property type="entry name" value="DNA-dir_DNA_pol_B_CS"/>
</dbReference>
<evidence type="ECO:0000259" key="25">
    <source>
        <dbReference type="Pfam" id="PF24055"/>
    </source>
</evidence>
<dbReference type="InterPro" id="IPR006133">
    <property type="entry name" value="DNA-dir_DNA_pol_B_exonuc"/>
</dbReference>
<dbReference type="Pfam" id="PF14260">
    <property type="entry name" value="zf-C4pol"/>
    <property type="match status" value="1"/>
</dbReference>
<dbReference type="InterPro" id="IPR036397">
    <property type="entry name" value="RNaseH_sf"/>
</dbReference>
<evidence type="ECO:0000256" key="2">
    <source>
        <dbReference type="ARBA" id="ARBA00004123"/>
    </source>
</evidence>
<dbReference type="InterPro" id="IPR042087">
    <property type="entry name" value="DNA_pol_B_thumb"/>
</dbReference>
<dbReference type="PRINTS" id="PR00106">
    <property type="entry name" value="DNAPOLB"/>
</dbReference>
<dbReference type="GO" id="GO:0016035">
    <property type="term" value="C:zeta DNA polymerase complex"/>
    <property type="evidence" value="ECO:0007669"/>
    <property type="project" value="InterPro"/>
</dbReference>
<dbReference type="Pfam" id="PF24055">
    <property type="entry name" value="POL3_N"/>
    <property type="match status" value="1"/>
</dbReference>
<keyword evidence="15 20" id="KW-0238">DNA-binding</keyword>
<dbReference type="SUPFAM" id="SSF56672">
    <property type="entry name" value="DNA/RNA polymerases"/>
    <property type="match status" value="1"/>
</dbReference>
<dbReference type="Proteomes" id="UP000253472">
    <property type="component" value="Unassembled WGS sequence"/>
</dbReference>
<dbReference type="PANTHER" id="PTHR45812:SF1">
    <property type="entry name" value="DNA POLYMERASE ZETA CATALYTIC SUBUNIT"/>
    <property type="match status" value="1"/>
</dbReference>
<feature type="domain" description="C4-type zinc-finger of DNA polymerase delta" evidence="24">
    <location>
        <begin position="1535"/>
        <end position="1613"/>
    </location>
</feature>
<accession>A0A367YFQ7</accession>
<dbReference type="GO" id="GO:0003677">
    <property type="term" value="F:DNA binding"/>
    <property type="evidence" value="ECO:0007669"/>
    <property type="project" value="UniProtKB-KW"/>
</dbReference>
<dbReference type="CDD" id="cd05534">
    <property type="entry name" value="POLBc_zeta"/>
    <property type="match status" value="1"/>
</dbReference>
<dbReference type="GO" id="GO:0051539">
    <property type="term" value="F:4 iron, 4 sulfur cluster binding"/>
    <property type="evidence" value="ECO:0007669"/>
    <property type="project" value="UniProtKB-KW"/>
</dbReference>
<comment type="similarity">
    <text evidence="3 20">Belongs to the DNA polymerase type-B family.</text>
</comment>
<keyword evidence="5 20" id="KW-0808">Transferase</keyword>
<name>A0A367YFQ7_9ASCO</name>
<dbReference type="STRING" id="5486.A0A367YFQ7"/>
<evidence type="ECO:0000256" key="7">
    <source>
        <dbReference type="ARBA" id="ARBA00022705"/>
    </source>
</evidence>
<dbReference type="Gene3D" id="3.30.420.10">
    <property type="entry name" value="Ribonuclease H-like superfamily/Ribonuclease H"/>
    <property type="match status" value="1"/>
</dbReference>
<keyword evidence="11 20" id="KW-0862">Zinc</keyword>
<evidence type="ECO:0000256" key="16">
    <source>
        <dbReference type="ARBA" id="ARBA00023204"/>
    </source>
</evidence>
<evidence type="ECO:0000256" key="8">
    <source>
        <dbReference type="ARBA" id="ARBA00022723"/>
    </source>
</evidence>
<dbReference type="EMBL" id="QLNQ01000022">
    <property type="protein sequence ID" value="RCK64703.1"/>
    <property type="molecule type" value="Genomic_DNA"/>
</dbReference>
<proteinExistence type="inferred from homology"/>
<evidence type="ECO:0000256" key="11">
    <source>
        <dbReference type="ARBA" id="ARBA00022833"/>
    </source>
</evidence>
<dbReference type="InterPro" id="IPR006172">
    <property type="entry name" value="DNA-dir_DNA_pol_B"/>
</dbReference>
<evidence type="ECO:0000256" key="14">
    <source>
        <dbReference type="ARBA" id="ARBA00023014"/>
    </source>
</evidence>
<keyword evidence="7 20" id="KW-0235">DNA replication</keyword>
<keyword evidence="17 20" id="KW-0539">Nucleus</keyword>
<dbReference type="GO" id="GO:0000724">
    <property type="term" value="P:double-strand break repair via homologous recombination"/>
    <property type="evidence" value="ECO:0007669"/>
    <property type="project" value="TreeGrafter"/>
</dbReference>
<evidence type="ECO:0000256" key="12">
    <source>
        <dbReference type="ARBA" id="ARBA00022932"/>
    </source>
</evidence>
<keyword evidence="27" id="KW-1185">Reference proteome</keyword>
<keyword evidence="16" id="KW-0234">DNA repair</keyword>
<evidence type="ECO:0000259" key="24">
    <source>
        <dbReference type="Pfam" id="PF14260"/>
    </source>
</evidence>
<comment type="subunit">
    <text evidence="19">Forms DNA polymerase zeta with REV7.</text>
</comment>
<dbReference type="InterPro" id="IPR030559">
    <property type="entry name" value="PolZ_Rev3"/>
</dbReference>
<dbReference type="InterPro" id="IPR012337">
    <property type="entry name" value="RNaseH-like_sf"/>
</dbReference>
<evidence type="ECO:0000256" key="21">
    <source>
        <dbReference type="SAM" id="MobiDB-lite"/>
    </source>
</evidence>
<dbReference type="GO" id="GO:0042276">
    <property type="term" value="P:error-prone translesion synthesis"/>
    <property type="evidence" value="ECO:0007669"/>
    <property type="project" value="TreeGrafter"/>
</dbReference>
<comment type="catalytic activity">
    <reaction evidence="18 20">
        <text>DNA(n) + a 2'-deoxyribonucleoside 5'-triphosphate = DNA(n+1) + diphosphate</text>
        <dbReference type="Rhea" id="RHEA:22508"/>
        <dbReference type="Rhea" id="RHEA-COMP:17339"/>
        <dbReference type="Rhea" id="RHEA-COMP:17340"/>
        <dbReference type="ChEBI" id="CHEBI:33019"/>
        <dbReference type="ChEBI" id="CHEBI:61560"/>
        <dbReference type="ChEBI" id="CHEBI:173112"/>
        <dbReference type="EC" id="2.7.7.7"/>
    </reaction>
</comment>
<comment type="subcellular location">
    <subcellularLocation>
        <location evidence="2 20">Nucleus</location>
    </subcellularLocation>
</comment>
<dbReference type="InterPro" id="IPR056435">
    <property type="entry name" value="DPOD/Z_N"/>
</dbReference>
<dbReference type="GO" id="GO:0003887">
    <property type="term" value="F:DNA-directed DNA polymerase activity"/>
    <property type="evidence" value="ECO:0007669"/>
    <property type="project" value="UniProtKB-KW"/>
</dbReference>
<keyword evidence="13 20" id="KW-0408">Iron</keyword>
<keyword evidence="9" id="KW-0227">DNA damage</keyword>
<feature type="region of interest" description="Disordered" evidence="21">
    <location>
        <begin position="144"/>
        <end position="167"/>
    </location>
</feature>
<dbReference type="Gene3D" id="1.10.132.60">
    <property type="entry name" value="DNA polymerase family B, C-terminal domain"/>
    <property type="match status" value="1"/>
</dbReference>
<keyword evidence="12 20" id="KW-0239">DNA-directed DNA polymerase</keyword>
<keyword evidence="10 20" id="KW-0863">Zinc-finger</keyword>
<gene>
    <name evidence="26" type="primary">REV3_0</name>
    <name evidence="26" type="ORF">Cantr_00294</name>
</gene>
<evidence type="ECO:0000256" key="15">
    <source>
        <dbReference type="ARBA" id="ARBA00023125"/>
    </source>
</evidence>
<evidence type="ECO:0000313" key="27">
    <source>
        <dbReference type="Proteomes" id="UP000253472"/>
    </source>
</evidence>
<comment type="caution">
    <text evidence="26">The sequence shown here is derived from an EMBL/GenBank/DDBJ whole genome shotgun (WGS) entry which is preliminary data.</text>
</comment>
<evidence type="ECO:0000256" key="20">
    <source>
        <dbReference type="RuleBase" id="RU000442"/>
    </source>
</evidence>
<evidence type="ECO:0000259" key="22">
    <source>
        <dbReference type="Pfam" id="PF00136"/>
    </source>
</evidence>
<evidence type="ECO:0000256" key="10">
    <source>
        <dbReference type="ARBA" id="ARBA00022771"/>
    </source>
</evidence>
<dbReference type="Gene3D" id="3.90.1600.10">
    <property type="entry name" value="Palm domain of DNA polymerase"/>
    <property type="match status" value="1"/>
</dbReference>
<dbReference type="CDD" id="cd05778">
    <property type="entry name" value="DNA_polB_zeta_exo"/>
    <property type="match status" value="1"/>
</dbReference>
<organism evidence="26 27">
    <name type="scientific">Candida viswanathii</name>
    <dbReference type="NCBI Taxonomy" id="5486"/>
    <lineage>
        <taxon>Eukaryota</taxon>
        <taxon>Fungi</taxon>
        <taxon>Dikarya</taxon>
        <taxon>Ascomycota</taxon>
        <taxon>Saccharomycotina</taxon>
        <taxon>Pichiomycetes</taxon>
        <taxon>Debaryomycetaceae</taxon>
        <taxon>Candida/Lodderomyces clade</taxon>
        <taxon>Candida</taxon>
    </lineage>
</organism>
<dbReference type="Gene3D" id="1.10.287.690">
    <property type="entry name" value="Helix hairpin bin"/>
    <property type="match status" value="1"/>
</dbReference>
<keyword evidence="8 20" id="KW-0479">Metal-binding</keyword>
<evidence type="ECO:0000256" key="1">
    <source>
        <dbReference type="ARBA" id="ARBA00001966"/>
    </source>
</evidence>
<dbReference type="GO" id="GO:0008270">
    <property type="term" value="F:zinc ion binding"/>
    <property type="evidence" value="ECO:0007669"/>
    <property type="project" value="UniProtKB-KW"/>
</dbReference>
<evidence type="ECO:0000256" key="19">
    <source>
        <dbReference type="ARBA" id="ARBA00066055"/>
    </source>
</evidence>
<dbReference type="InterPro" id="IPR006134">
    <property type="entry name" value="DNA-dir_DNA_pol_B_multi_dom"/>
</dbReference>
<feature type="compositionally biased region" description="Acidic residues" evidence="21">
    <location>
        <begin position="575"/>
        <end position="595"/>
    </location>
</feature>
<keyword evidence="4 20" id="KW-0004">4Fe-4S</keyword>
<feature type="region of interest" description="Disordered" evidence="21">
    <location>
        <begin position="561"/>
        <end position="595"/>
    </location>
</feature>
<evidence type="ECO:0000256" key="4">
    <source>
        <dbReference type="ARBA" id="ARBA00022485"/>
    </source>
</evidence>
<keyword evidence="14 20" id="KW-0411">Iron-sulfur</keyword>
<keyword evidence="6 20" id="KW-0548">Nucleotidyltransferase</keyword>
<evidence type="ECO:0000256" key="13">
    <source>
        <dbReference type="ARBA" id="ARBA00023004"/>
    </source>
</evidence>
<dbReference type="InterPro" id="IPR025687">
    <property type="entry name" value="Znf-C4pol"/>
</dbReference>
<feature type="compositionally biased region" description="Basic and acidic residues" evidence="21">
    <location>
        <begin position="562"/>
        <end position="574"/>
    </location>
</feature>
<evidence type="ECO:0000256" key="5">
    <source>
        <dbReference type="ARBA" id="ARBA00022679"/>
    </source>
</evidence>
<feature type="compositionally biased region" description="Acidic residues" evidence="21">
    <location>
        <begin position="152"/>
        <end position="162"/>
    </location>
</feature>
<feature type="domain" description="DNA-directed DNA polymerase family B exonuclease" evidence="23">
    <location>
        <begin position="787"/>
        <end position="985"/>
    </location>
</feature>
<protein>
    <recommendedName>
        <fullName evidence="20">DNA polymerase</fullName>
        <ecNumber evidence="20">2.7.7.7</ecNumber>
    </recommendedName>
</protein>
<sequence length="1634" mass="188231">MNTTNDSTANTTFNASSVNWTNNQVNSNSNLRVQINDYDTYQTFATRLDQYCTRVTQVPIIRIYGSIAIDHEAVLREVSPRKKKQKIEAHASVFNVVIHVHNFYPYIYVNCHETDYAKLQDEKFIELVVYYLEAALKVSFQNRRGRKKGGDGEDDEEEDDDRDAPPVSSKVRKYIASVAVCKGVPIYGFQVGYQLFYKISLLSPLYKSRLTKLFQDKKISLHRFGVEEKENVIYQPEPHYVYEGHIPYLLQFLTDFNLFGCGWLNIDKDFIADGDAKTRGLYFRSPILTDLHKSGYDPKQIDVLSRYLSKFITADNVLRSGESKTGHALPFNRIGKSILEMDITSASIVNRSWLVPRDLHDDFTERDEYNLYKEAADSGQLKHGYKYDNEGHPRIYLSSLKQIYNDLKFQCRSRNSTFDVSTDALQTSKVSYFGTGTSTWSNEQLNKDLLDYVVKLNGQLKLDLRQYSSKVLKSRRLLGDKDPFEQFPTSFQLVDIEKNKEYHSFGMRFDQELIKWDNYDGLFTSQPPIQTIEESHVTELILPDVLSSDTEFSDLDVNDLLNMDKDQKSEPKDEVSDDPEEQEEEEEEEHDDTIDDQAELTQLHHFDESIIKEMSQLKPTAVSNHLGVDQLSFIEDFSFPPTPEQPVMKNLKVTENTYEIPVPEQLKPENCDQAFQDSGMLKINYDDPFYDNANDVPPRPLIFANQKIIVPLKDHSLAPSLDMSKLIQDEVGNTGAIKSGEFRTWQYLPEPPSKDEVKTWLKTEESNAMRKYVKHRSQIEPGKSQGYDFKCSYNSEKVSRKPDEFNYLTSFHVEIHANPPNEKLSVDPLRDPVSLIVYSFDDANHMFGHCTFKSGILIFNRSGGDKKLIERLSVLLGKHIEAFDNEMEMLAKLVTLVELFDPDILSGYEVNSMSWGYLVERSREVFDLNLMANLSRGNFKSNGKFGDRWGYTHTSNIEISGRHMLNVWRILRSEMSLTSYSLENVTYHLLHHTLPKFLHFQLSQWMKSGKFRDLSTVLSYYIQKVETILKIINVRELITRNVEHSRLIGIEFNSNFYRGSQFKIESILSRIAKPESLLLNSPSKQDVHEMRPLECIPLILEPKSNFYKSPLVVLDFQSLYPSIMIAYNYCYSTLLCKLHNYRPGKNDIGYLRNLKLVPGLVDLLIKEDGVNISPNGFVFVKSHIRKSILAKMLEEILNIRIKVKEVMKLFKDDAELTRLYNARQLALKLIANVTYGYTSATFSGRMPNSDISDAIVSTGREILNKSIELIEAGNYGAKVVYGDTDSLFVYFPGKSKSEAFKLGKAIAKDITDFFPDPVKLKFEKVYHPCVLLAKKRYVGYSYEYEGQETPKFDAKGIETVRRDGIPAQLKMTEKTLRILFETKNLSKVKKYTVDQFYKIIFNKVSVKDFCFAKEVRYGTYRSEKHLPPGALIASKMVEEDPRKEPQYRERVPYVVYKDSSKPRIKDRCITPEEFIRSYQTNKPYELDAEYYITRVLIPPLERIFNLIGVDVQGWYKQMPKSKPGARHHAAYAGVCLVCGKSVDLGGGICLACLEDEQKLLMDVNMTHHETEEKIIEIENLCRDCVHHAVRPGTMISECADSCTNGDCSVYYNKSKLENESKQMFATRGKILLEW</sequence>
<dbReference type="OrthoDB" id="2414538at2759"/>
<feature type="domain" description="DNA-directed DNA polymerase family B multifunctional" evidence="22">
    <location>
        <begin position="1051"/>
        <end position="1506"/>
    </location>
</feature>
<evidence type="ECO:0000259" key="23">
    <source>
        <dbReference type="Pfam" id="PF03104"/>
    </source>
</evidence>
<evidence type="ECO:0000313" key="26">
    <source>
        <dbReference type="EMBL" id="RCK64703.1"/>
    </source>
</evidence>
<dbReference type="Pfam" id="PF00136">
    <property type="entry name" value="DNA_pol_B"/>
    <property type="match status" value="1"/>
</dbReference>
<evidence type="ECO:0000256" key="9">
    <source>
        <dbReference type="ARBA" id="ARBA00022763"/>
    </source>
</evidence>
<comment type="cofactor">
    <cofactor evidence="1 20">
        <name>[4Fe-4S] cluster</name>
        <dbReference type="ChEBI" id="CHEBI:49883"/>
    </cofactor>
</comment>
<dbReference type="Gene3D" id="3.30.342.10">
    <property type="entry name" value="DNA Polymerase, chain B, domain 1"/>
    <property type="match status" value="1"/>
</dbReference>
<dbReference type="GO" id="GO:0005634">
    <property type="term" value="C:nucleus"/>
    <property type="evidence" value="ECO:0007669"/>
    <property type="project" value="UniProtKB-SubCell"/>
</dbReference>
<dbReference type="SMART" id="SM00486">
    <property type="entry name" value="POLBc"/>
    <property type="match status" value="1"/>
</dbReference>